<feature type="signal peptide" evidence="1">
    <location>
        <begin position="1"/>
        <end position="28"/>
    </location>
</feature>
<accession>A0A086K813</accession>
<name>A0A086K813_TOXGO</name>
<keyword evidence="1" id="KW-0732">Signal</keyword>
<evidence type="ECO:0000313" key="3">
    <source>
        <dbReference type="Proteomes" id="UP000028828"/>
    </source>
</evidence>
<evidence type="ECO:0000256" key="1">
    <source>
        <dbReference type="SAM" id="SignalP"/>
    </source>
</evidence>
<protein>
    <recommendedName>
        <fullName evidence="4">Transmembrane protein</fullName>
    </recommendedName>
</protein>
<dbReference type="Proteomes" id="UP000028828">
    <property type="component" value="Unassembled WGS sequence"/>
</dbReference>
<reference evidence="2 3" key="1">
    <citation type="submission" date="2014-03" db="EMBL/GenBank/DDBJ databases">
        <authorList>
            <person name="Sibley D."/>
            <person name="Venepally P."/>
            <person name="Karamycheva S."/>
            <person name="Hadjithomas M."/>
            <person name="Khan A."/>
            <person name="Brunk B."/>
            <person name="Roos D."/>
            <person name="Caler E."/>
            <person name="Lorenzi H."/>
        </authorList>
    </citation>
    <scope>NUCLEOTIDE SEQUENCE [LARGE SCALE GENOMIC DNA]</scope>
    <source>
        <strain evidence="3">p89</strain>
    </source>
</reference>
<evidence type="ECO:0000313" key="2">
    <source>
        <dbReference type="EMBL" id="KFG40531.1"/>
    </source>
</evidence>
<comment type="caution">
    <text evidence="2">The sequence shown here is derived from an EMBL/GenBank/DDBJ whole genome shotgun (WGS) entry which is preliminary data.</text>
</comment>
<feature type="chain" id="PRO_5001808879" description="Transmembrane protein" evidence="1">
    <location>
        <begin position="29"/>
        <end position="342"/>
    </location>
</feature>
<organism evidence="2 3">
    <name type="scientific">Toxoplasma gondii p89</name>
    <dbReference type="NCBI Taxonomy" id="943119"/>
    <lineage>
        <taxon>Eukaryota</taxon>
        <taxon>Sar</taxon>
        <taxon>Alveolata</taxon>
        <taxon>Apicomplexa</taxon>
        <taxon>Conoidasida</taxon>
        <taxon>Coccidia</taxon>
        <taxon>Eucoccidiorida</taxon>
        <taxon>Eimeriorina</taxon>
        <taxon>Sarcocystidae</taxon>
        <taxon>Toxoplasma</taxon>
    </lineage>
</organism>
<dbReference type="VEuPathDB" id="ToxoDB:TGP89_308970"/>
<sequence>MILRHLVDLATASALLVLFSGAAGPVSGLVGKQESGCHVSLRQGLPAGAWKKVRDGGCLVGLASNLVVDPAFPNIVETLDSPHFIGGQLCDWLDVQWLKHTTVAKEVFKAPTGVLKFMRRQSEFRFEDALEVVISYIDLVDYQHVRGIRGHVPIPWATATFRYKPPTHDFGDAVVPFIARGGPRYSPTTVHFLLVPEIARRLRLDTGYIPGHVSPDVVVSDNINEGTQLDFNAEQPLLLRSFLIFDGACTFLDGRLQTTDLQLCHWAENWGKVYTSSSAIMQIHKLALFNSYPAGFVATMELRSPEYSRYGKFVHVFLKPNTQLAGTFQESHDYVIRRYREL</sequence>
<evidence type="ECO:0008006" key="4">
    <source>
        <dbReference type="Google" id="ProtNLM"/>
    </source>
</evidence>
<dbReference type="EMBL" id="AEYI02001182">
    <property type="protein sequence ID" value="KFG40531.1"/>
    <property type="molecule type" value="Genomic_DNA"/>
</dbReference>
<proteinExistence type="predicted"/>
<dbReference type="AlphaFoldDB" id="A0A086K813"/>
<dbReference type="OrthoDB" id="331178at2759"/>
<gene>
    <name evidence="2" type="ORF">TGP89_308970</name>
</gene>